<dbReference type="Proteomes" id="UP000295341">
    <property type="component" value="Unassembled WGS sequence"/>
</dbReference>
<dbReference type="Pfam" id="PF01391">
    <property type="entry name" value="Collagen"/>
    <property type="match status" value="1"/>
</dbReference>
<proteinExistence type="predicted"/>
<dbReference type="GO" id="GO:0030198">
    <property type="term" value="P:extracellular matrix organization"/>
    <property type="evidence" value="ECO:0007669"/>
    <property type="project" value="TreeGrafter"/>
</dbReference>
<evidence type="ECO:0000313" key="2">
    <source>
        <dbReference type="EMBL" id="TDU23292.1"/>
    </source>
</evidence>
<evidence type="ECO:0000313" key="3">
    <source>
        <dbReference type="Proteomes" id="UP000295341"/>
    </source>
</evidence>
<dbReference type="InterPro" id="IPR008160">
    <property type="entry name" value="Collagen"/>
</dbReference>
<gene>
    <name evidence="2" type="ORF">DFR24_4816</name>
</gene>
<dbReference type="PANTHER" id="PTHR24023:SF1095">
    <property type="entry name" value="EGF-LIKE DOMAIN-CONTAINING PROTEIN"/>
    <property type="match status" value="1"/>
</dbReference>
<feature type="compositionally biased region" description="Low complexity" evidence="1">
    <location>
        <begin position="389"/>
        <end position="419"/>
    </location>
</feature>
<accession>A0A4R7NRI0</accession>
<sequence length="593" mass="56297">MSRNPRSMQSGTRFRRSSAGVFRAFVGIAFGLGAISVADAGVPLVIDERGRVVDDSTGKPLSGAHTLTFKLYATPTAGTALLTEAYPLTFQDGSFAVPLGSQSQNLVDILRGNAQVWLGVAVDADAEVEPRFLLGSVPYAILASDVQGAIHPGSIVVGGTTIIDATGKWVGLPTTLTGPTGAAGSAGATGAMGPPGVAGPIGPPGNGGEPGPPGDIAGVQGPMGLVGAQGPAGATGVRGPTGPAGASGIGGTVGATGATGATGVTGATGATGATGSLGPTGPSGATGVAGLAFRGPWSGSENYSFGDVVTFNGASYIHSVFFLVGPTLQPDVDLLWSMLSGVGATGATGATGAEGATGIAGATGPTGDPGPSGSAGPNGAMGLPGSPGPAGTAGAAGVAGPAGPPGAAGAQGPTGVAAPSGPGALIPFSSGQPVVMTTNASGQQGTVSSIGFGSNATGLVPTAGTIDLTGASGSQINEAFSVPVAATITSISAYFSTTEALALIGSTITVTAQVWTSTAPNNLFTPVPGAVVTLAPGLTGLVSLGSISSGITTGLSIPVAANTRVMVVFGSTMTGLTSANTISGYASSGVTFK</sequence>
<feature type="compositionally biased region" description="Low complexity" evidence="1">
    <location>
        <begin position="181"/>
        <end position="200"/>
    </location>
</feature>
<dbReference type="GO" id="GO:0031012">
    <property type="term" value="C:extracellular matrix"/>
    <property type="evidence" value="ECO:0007669"/>
    <property type="project" value="TreeGrafter"/>
</dbReference>
<feature type="compositionally biased region" description="Low complexity" evidence="1">
    <location>
        <begin position="355"/>
        <end position="381"/>
    </location>
</feature>
<name>A0A4R7NRI0_9GAMM</name>
<feature type="region of interest" description="Disordered" evidence="1">
    <location>
        <begin position="355"/>
        <end position="423"/>
    </location>
</feature>
<dbReference type="InterPro" id="IPR021210">
    <property type="entry name" value="Exosporium_BclB"/>
</dbReference>
<dbReference type="NCBIfam" id="TIGR03721">
    <property type="entry name" value="exospore_TM"/>
    <property type="match status" value="1"/>
</dbReference>
<dbReference type="PANTHER" id="PTHR24023">
    <property type="entry name" value="COLLAGEN ALPHA"/>
    <property type="match status" value="1"/>
</dbReference>
<dbReference type="InterPro" id="IPR050149">
    <property type="entry name" value="Collagen_superfamily"/>
</dbReference>
<keyword evidence="3" id="KW-1185">Reference proteome</keyword>
<dbReference type="GO" id="GO:0005615">
    <property type="term" value="C:extracellular space"/>
    <property type="evidence" value="ECO:0007669"/>
    <property type="project" value="TreeGrafter"/>
</dbReference>
<dbReference type="AlphaFoldDB" id="A0A4R7NRI0"/>
<comment type="caution">
    <text evidence="2">The sequence shown here is derived from an EMBL/GenBank/DDBJ whole genome shotgun (WGS) entry which is preliminary data.</text>
</comment>
<dbReference type="EMBL" id="SOBT01000013">
    <property type="protein sequence ID" value="TDU23292.1"/>
    <property type="molecule type" value="Genomic_DNA"/>
</dbReference>
<organism evidence="2 3">
    <name type="scientific">Panacagrimonas perspica</name>
    <dbReference type="NCBI Taxonomy" id="381431"/>
    <lineage>
        <taxon>Bacteria</taxon>
        <taxon>Pseudomonadati</taxon>
        <taxon>Pseudomonadota</taxon>
        <taxon>Gammaproteobacteria</taxon>
        <taxon>Nevskiales</taxon>
        <taxon>Nevskiaceae</taxon>
        <taxon>Panacagrimonas</taxon>
    </lineage>
</organism>
<protein>
    <submittedName>
        <fullName evidence="2">BclB C-terminal domain-containing protein</fullName>
    </submittedName>
</protein>
<evidence type="ECO:0000256" key="1">
    <source>
        <dbReference type="SAM" id="MobiDB-lite"/>
    </source>
</evidence>
<dbReference type="GO" id="GO:0030020">
    <property type="term" value="F:extracellular matrix structural constituent conferring tensile strength"/>
    <property type="evidence" value="ECO:0007669"/>
    <property type="project" value="TreeGrafter"/>
</dbReference>
<feature type="region of interest" description="Disordered" evidence="1">
    <location>
        <begin position="181"/>
        <end position="245"/>
    </location>
</feature>
<reference evidence="2 3" key="1">
    <citation type="submission" date="2019-03" db="EMBL/GenBank/DDBJ databases">
        <title>Genomic Encyclopedia of Type Strains, Phase IV (KMG-IV): sequencing the most valuable type-strain genomes for metagenomic binning, comparative biology and taxonomic classification.</title>
        <authorList>
            <person name="Goeker M."/>
        </authorList>
    </citation>
    <scope>NUCLEOTIDE SEQUENCE [LARGE SCALE GENOMIC DNA]</scope>
    <source>
        <strain evidence="2 3">DSM 26377</strain>
    </source>
</reference>